<accession>A0AAD8ECA9</accession>
<organism evidence="1 2">
    <name type="scientific">Diploptera punctata</name>
    <name type="common">Pacific beetle cockroach</name>
    <dbReference type="NCBI Taxonomy" id="6984"/>
    <lineage>
        <taxon>Eukaryota</taxon>
        <taxon>Metazoa</taxon>
        <taxon>Ecdysozoa</taxon>
        <taxon>Arthropoda</taxon>
        <taxon>Hexapoda</taxon>
        <taxon>Insecta</taxon>
        <taxon>Pterygota</taxon>
        <taxon>Neoptera</taxon>
        <taxon>Polyneoptera</taxon>
        <taxon>Dictyoptera</taxon>
        <taxon>Blattodea</taxon>
        <taxon>Blaberoidea</taxon>
        <taxon>Blaberidae</taxon>
        <taxon>Diplopterinae</taxon>
        <taxon>Diploptera</taxon>
    </lineage>
</organism>
<comment type="caution">
    <text evidence="1">The sequence shown here is derived from an EMBL/GenBank/DDBJ whole genome shotgun (WGS) entry which is preliminary data.</text>
</comment>
<dbReference type="EMBL" id="JASPKZ010007354">
    <property type="protein sequence ID" value="KAJ9584816.1"/>
    <property type="molecule type" value="Genomic_DNA"/>
</dbReference>
<reference evidence="1" key="2">
    <citation type="submission" date="2023-05" db="EMBL/GenBank/DDBJ databases">
        <authorList>
            <person name="Fouks B."/>
        </authorList>
    </citation>
    <scope>NUCLEOTIDE SEQUENCE</scope>
    <source>
        <strain evidence="1">Stay&amp;Tobe</strain>
        <tissue evidence="1">Testes</tissue>
    </source>
</reference>
<keyword evidence="2" id="KW-1185">Reference proteome</keyword>
<reference evidence="1" key="1">
    <citation type="journal article" date="2023" name="IScience">
        <title>Live-bearing cockroach genome reveals convergent evolutionary mechanisms linked to viviparity in insects and beyond.</title>
        <authorList>
            <person name="Fouks B."/>
            <person name="Harrison M.C."/>
            <person name="Mikhailova A.A."/>
            <person name="Marchal E."/>
            <person name="English S."/>
            <person name="Carruthers M."/>
            <person name="Jennings E.C."/>
            <person name="Chiamaka E.L."/>
            <person name="Frigard R.A."/>
            <person name="Pippel M."/>
            <person name="Attardo G.M."/>
            <person name="Benoit J.B."/>
            <person name="Bornberg-Bauer E."/>
            <person name="Tobe S.S."/>
        </authorList>
    </citation>
    <scope>NUCLEOTIDE SEQUENCE</scope>
    <source>
        <strain evidence="1">Stay&amp;Tobe</strain>
    </source>
</reference>
<sequence length="56" mass="6947">NDWRPNFREAKARIKKKQDKLMNFETPATFDLIQRFIGPPIEYRRKRMSSRSRFHH</sequence>
<feature type="non-terminal residue" evidence="1">
    <location>
        <position position="56"/>
    </location>
</feature>
<gene>
    <name evidence="1" type="ORF">L9F63_020837</name>
</gene>
<proteinExistence type="predicted"/>
<protein>
    <submittedName>
        <fullName evidence="1">Uncharacterized protein</fullName>
    </submittedName>
</protein>
<dbReference type="Proteomes" id="UP001233999">
    <property type="component" value="Unassembled WGS sequence"/>
</dbReference>
<name>A0AAD8ECA9_DIPPU</name>
<feature type="non-terminal residue" evidence="1">
    <location>
        <position position="1"/>
    </location>
</feature>
<dbReference type="AlphaFoldDB" id="A0AAD8ECA9"/>
<evidence type="ECO:0000313" key="1">
    <source>
        <dbReference type="EMBL" id="KAJ9584816.1"/>
    </source>
</evidence>
<evidence type="ECO:0000313" key="2">
    <source>
        <dbReference type="Proteomes" id="UP001233999"/>
    </source>
</evidence>